<dbReference type="Proteomes" id="UP001239111">
    <property type="component" value="Chromosome 1"/>
</dbReference>
<evidence type="ECO:0000313" key="2">
    <source>
        <dbReference type="Proteomes" id="UP001239111"/>
    </source>
</evidence>
<gene>
    <name evidence="1" type="ORF">QAD02_018416</name>
</gene>
<dbReference type="EMBL" id="CM056741">
    <property type="protein sequence ID" value="KAJ8682624.1"/>
    <property type="molecule type" value="Genomic_DNA"/>
</dbReference>
<sequence>MQQDASHELMSDKGIRVQAYGLMSGSLNKVRAQYAVVNKVMYSVSTPVEVVDICSKSYNGRSTGITDVCVFNQVPEYHVGESYSVGVMHNFGEDVCDYRIENILHGIILDDKILDVKTLNQRLKEFDFDPHETNRPRKETPLRLDRSSLLPPRSSIWPLLLVVMMTSGIVFLSASTWLALCLVLRHDEESDVGTNGLGVDPYQGPLHFCFCCNLLSELEKLEPSANASILEMPQYTAYCSFLEEIEQEIKLPSYSIGEAVARMHHSKKYFSAILTHPSQEEVFLKRSPVSAKLAAQCRLQHPEILEKTVRATPIRSRHATPNSATENGVFVHHKAKPLGYSQKTHE</sequence>
<organism evidence="1 2">
    <name type="scientific">Eretmocerus hayati</name>
    <dbReference type="NCBI Taxonomy" id="131215"/>
    <lineage>
        <taxon>Eukaryota</taxon>
        <taxon>Metazoa</taxon>
        <taxon>Ecdysozoa</taxon>
        <taxon>Arthropoda</taxon>
        <taxon>Hexapoda</taxon>
        <taxon>Insecta</taxon>
        <taxon>Pterygota</taxon>
        <taxon>Neoptera</taxon>
        <taxon>Endopterygota</taxon>
        <taxon>Hymenoptera</taxon>
        <taxon>Apocrita</taxon>
        <taxon>Proctotrupomorpha</taxon>
        <taxon>Chalcidoidea</taxon>
        <taxon>Aphelinidae</taxon>
        <taxon>Aphelininae</taxon>
        <taxon>Eretmocerus</taxon>
    </lineage>
</organism>
<protein>
    <submittedName>
        <fullName evidence="1">Uncharacterized protein</fullName>
    </submittedName>
</protein>
<evidence type="ECO:0000313" key="1">
    <source>
        <dbReference type="EMBL" id="KAJ8682624.1"/>
    </source>
</evidence>
<comment type="caution">
    <text evidence="1">The sequence shown here is derived from an EMBL/GenBank/DDBJ whole genome shotgun (WGS) entry which is preliminary data.</text>
</comment>
<keyword evidence="2" id="KW-1185">Reference proteome</keyword>
<accession>A0ACC2PJ48</accession>
<reference evidence="1" key="1">
    <citation type="submission" date="2023-04" db="EMBL/GenBank/DDBJ databases">
        <title>A chromosome-level genome assembly of the parasitoid wasp Eretmocerus hayati.</title>
        <authorList>
            <person name="Zhong Y."/>
            <person name="Liu S."/>
            <person name="Liu Y."/>
        </authorList>
    </citation>
    <scope>NUCLEOTIDE SEQUENCE</scope>
    <source>
        <strain evidence="1">ZJU_SS_LIU_2023</strain>
    </source>
</reference>
<name>A0ACC2PJ48_9HYME</name>
<proteinExistence type="predicted"/>